<dbReference type="Proteomes" id="UP000271031">
    <property type="component" value="Unassembled WGS sequence"/>
</dbReference>
<sequence>MKAARWHGVRDIRIEEVEEPVILPGMVKIRPVWCGICGTDLHEYLAGPIFLPAEPHALTNESVPVVLGHEFAGEVVEIGAGVSRFQVGDRVTVEPILACGTCAACRKGHYNVCDHIGFHGLSGGGGGFSEITMVKESLVHPLPDGISYEQAAMVEPAAVALHAVRQSGLQAGDSCVVFGTGPIGLLVIQAARLAGASNIIGIEISEVRQQMALAAGAHHVINPLTADAVGAVLELTGGGADISFEVSGVEKGLQGAIEATRTDGQVVIVSIWEKSAQVPPNSLVLKERSIKGVLAYRNIFPAVISLIAEGRFPVEQFITKKITLANIVQEGFEELVNDKRHVKILVTPKGV</sequence>
<keyword evidence="4 6" id="KW-0862">Zinc</keyword>
<dbReference type="AlphaFoldDB" id="A0A3M8DGC3"/>
<evidence type="ECO:0000256" key="6">
    <source>
        <dbReference type="RuleBase" id="RU361277"/>
    </source>
</evidence>
<comment type="caution">
    <text evidence="8">The sequence shown here is derived from an EMBL/GenBank/DDBJ whole genome shotgun (WGS) entry which is preliminary data.</text>
</comment>
<protein>
    <submittedName>
        <fullName evidence="8">2,3-butanediol dehydrogenase</fullName>
    </submittedName>
</protein>
<keyword evidence="5" id="KW-0560">Oxidoreductase</keyword>
<dbReference type="CDD" id="cd08233">
    <property type="entry name" value="butanediol_DH_like"/>
    <property type="match status" value="1"/>
</dbReference>
<evidence type="ECO:0000313" key="9">
    <source>
        <dbReference type="Proteomes" id="UP000271031"/>
    </source>
</evidence>
<dbReference type="SUPFAM" id="SSF51735">
    <property type="entry name" value="NAD(P)-binding Rossmann-fold domains"/>
    <property type="match status" value="1"/>
</dbReference>
<dbReference type="Pfam" id="PF00107">
    <property type="entry name" value="ADH_zinc_N"/>
    <property type="match status" value="1"/>
</dbReference>
<dbReference type="InterPro" id="IPR013154">
    <property type="entry name" value="ADH-like_N"/>
</dbReference>
<dbReference type="PANTHER" id="PTHR43161">
    <property type="entry name" value="SORBITOL DEHYDROGENASE"/>
    <property type="match status" value="1"/>
</dbReference>
<dbReference type="Gene3D" id="3.90.180.10">
    <property type="entry name" value="Medium-chain alcohol dehydrogenases, catalytic domain"/>
    <property type="match status" value="1"/>
</dbReference>
<dbReference type="InterPro" id="IPR002328">
    <property type="entry name" value="ADH_Zn_CS"/>
</dbReference>
<evidence type="ECO:0000259" key="7">
    <source>
        <dbReference type="SMART" id="SM00829"/>
    </source>
</evidence>
<dbReference type="GO" id="GO:0000721">
    <property type="term" value="F:(R,R)-butanediol dehydrogenase activity"/>
    <property type="evidence" value="ECO:0007669"/>
    <property type="project" value="TreeGrafter"/>
</dbReference>
<dbReference type="InterPro" id="IPR036291">
    <property type="entry name" value="NAD(P)-bd_dom_sf"/>
</dbReference>
<reference evidence="8 9" key="1">
    <citation type="submission" date="2018-10" db="EMBL/GenBank/DDBJ databases">
        <title>Phylogenomics of Brevibacillus.</title>
        <authorList>
            <person name="Dunlap C."/>
        </authorList>
    </citation>
    <scope>NUCLEOTIDE SEQUENCE [LARGE SCALE GENOMIC DNA]</scope>
    <source>
        <strain evidence="8 9">JCM 15716</strain>
    </source>
</reference>
<proteinExistence type="inferred from homology"/>
<accession>A0A3M8DGC3</accession>
<keyword evidence="9" id="KW-1185">Reference proteome</keyword>
<evidence type="ECO:0000256" key="1">
    <source>
        <dbReference type="ARBA" id="ARBA00001947"/>
    </source>
</evidence>
<dbReference type="GO" id="GO:0008270">
    <property type="term" value="F:zinc ion binding"/>
    <property type="evidence" value="ECO:0007669"/>
    <property type="project" value="InterPro"/>
</dbReference>
<dbReference type="RefSeq" id="WP_122918832.1">
    <property type="nucleotide sequence ID" value="NZ_RHHQ01000012.1"/>
</dbReference>
<feature type="domain" description="Enoyl reductase (ER)" evidence="7">
    <location>
        <begin position="8"/>
        <end position="346"/>
    </location>
</feature>
<dbReference type="SMART" id="SM00829">
    <property type="entry name" value="PKS_ER"/>
    <property type="match status" value="1"/>
</dbReference>
<name>A0A3M8DGC3_9BACL</name>
<dbReference type="EMBL" id="RHHQ01000012">
    <property type="protein sequence ID" value="RNB87133.1"/>
    <property type="molecule type" value="Genomic_DNA"/>
</dbReference>
<dbReference type="PROSITE" id="PS00059">
    <property type="entry name" value="ADH_ZINC"/>
    <property type="match status" value="1"/>
</dbReference>
<comment type="similarity">
    <text evidence="2 6">Belongs to the zinc-containing alcohol dehydrogenase family.</text>
</comment>
<dbReference type="InterPro" id="IPR011032">
    <property type="entry name" value="GroES-like_sf"/>
</dbReference>
<organism evidence="8 9">
    <name type="scientific">Brevibacillus fluminis</name>
    <dbReference type="NCBI Taxonomy" id="511487"/>
    <lineage>
        <taxon>Bacteria</taxon>
        <taxon>Bacillati</taxon>
        <taxon>Bacillota</taxon>
        <taxon>Bacilli</taxon>
        <taxon>Bacillales</taxon>
        <taxon>Paenibacillaceae</taxon>
        <taxon>Brevibacillus</taxon>
    </lineage>
</organism>
<comment type="cofactor">
    <cofactor evidence="1 6">
        <name>Zn(2+)</name>
        <dbReference type="ChEBI" id="CHEBI:29105"/>
    </cofactor>
</comment>
<evidence type="ECO:0000313" key="8">
    <source>
        <dbReference type="EMBL" id="RNB87133.1"/>
    </source>
</evidence>
<gene>
    <name evidence="8" type="ORF">EDM56_15710</name>
</gene>
<dbReference type="Pfam" id="PF08240">
    <property type="entry name" value="ADH_N"/>
    <property type="match status" value="1"/>
</dbReference>
<dbReference type="InterPro" id="IPR013149">
    <property type="entry name" value="ADH-like_C"/>
</dbReference>
<evidence type="ECO:0000256" key="4">
    <source>
        <dbReference type="ARBA" id="ARBA00022833"/>
    </source>
</evidence>
<dbReference type="PANTHER" id="PTHR43161:SF26">
    <property type="entry name" value="GALACTITOL 1-PHOSPHATE 5-DEHYDROGENASE"/>
    <property type="match status" value="1"/>
</dbReference>
<evidence type="ECO:0000256" key="3">
    <source>
        <dbReference type="ARBA" id="ARBA00022723"/>
    </source>
</evidence>
<dbReference type="OrthoDB" id="9777057at2"/>
<evidence type="ECO:0000256" key="5">
    <source>
        <dbReference type="ARBA" id="ARBA00023002"/>
    </source>
</evidence>
<dbReference type="Gene3D" id="3.40.50.720">
    <property type="entry name" value="NAD(P)-binding Rossmann-like Domain"/>
    <property type="match status" value="1"/>
</dbReference>
<keyword evidence="3 6" id="KW-0479">Metal-binding</keyword>
<dbReference type="SUPFAM" id="SSF50129">
    <property type="entry name" value="GroES-like"/>
    <property type="match status" value="1"/>
</dbReference>
<evidence type="ECO:0000256" key="2">
    <source>
        <dbReference type="ARBA" id="ARBA00008072"/>
    </source>
</evidence>
<dbReference type="InterPro" id="IPR020843">
    <property type="entry name" value="ER"/>
</dbReference>